<evidence type="ECO:0000256" key="3">
    <source>
        <dbReference type="ARBA" id="ARBA00022475"/>
    </source>
</evidence>
<name>A0A3S0PVS0_9BACT</name>
<dbReference type="GO" id="GO:0022857">
    <property type="term" value="F:transmembrane transporter activity"/>
    <property type="evidence" value="ECO:0007669"/>
    <property type="project" value="InterPro"/>
</dbReference>
<evidence type="ECO:0000256" key="2">
    <source>
        <dbReference type="ARBA" id="ARBA00005811"/>
    </source>
</evidence>
<dbReference type="RefSeq" id="WP_126679280.1">
    <property type="nucleotide sequence ID" value="NZ_CAUTIM010000002.1"/>
</dbReference>
<gene>
    <name evidence="9" type="ORF">EHV08_10850</name>
</gene>
<sequence>MIFRRHKKDVPGLNTASLPDLIFTVLFFFMIVTHIRHDAPKVEYRIPQGTELQKLTKKSATTYIYIGKPIKPLQRKDGTAVRVQMNDKYVTPEEITDYVIDERSRMLPEDRGQMTVSLKADRNADMGTITDVKQALRKANALRISYSAEKGEAATRPNDR</sequence>
<evidence type="ECO:0000313" key="9">
    <source>
        <dbReference type="EMBL" id="RUL60188.1"/>
    </source>
</evidence>
<keyword evidence="5 8" id="KW-1133">Transmembrane helix</keyword>
<dbReference type="GO" id="GO:0005886">
    <property type="term" value="C:plasma membrane"/>
    <property type="evidence" value="ECO:0007669"/>
    <property type="project" value="UniProtKB-SubCell"/>
</dbReference>
<keyword evidence="7" id="KW-0653">Protein transport</keyword>
<organism evidence="9 10">
    <name type="scientific">Prevotella koreensis</name>
    <dbReference type="NCBI Taxonomy" id="2490854"/>
    <lineage>
        <taxon>Bacteria</taxon>
        <taxon>Pseudomonadati</taxon>
        <taxon>Bacteroidota</taxon>
        <taxon>Bacteroidia</taxon>
        <taxon>Bacteroidales</taxon>
        <taxon>Prevotellaceae</taxon>
        <taxon>Prevotella</taxon>
    </lineage>
</organism>
<dbReference type="GO" id="GO:0015031">
    <property type="term" value="P:protein transport"/>
    <property type="evidence" value="ECO:0007669"/>
    <property type="project" value="UniProtKB-KW"/>
</dbReference>
<evidence type="ECO:0000313" key="10">
    <source>
        <dbReference type="Proteomes" id="UP000278983"/>
    </source>
</evidence>
<keyword evidence="3" id="KW-1003">Cell membrane</keyword>
<dbReference type="OrthoDB" id="9810103at2"/>
<dbReference type="EMBL" id="RYYU01000001">
    <property type="protein sequence ID" value="RUL60188.1"/>
    <property type="molecule type" value="Genomic_DNA"/>
</dbReference>
<comment type="subcellular location">
    <subcellularLocation>
        <location evidence="1">Cell membrane</location>
        <topology evidence="1">Single-pass membrane protein</topology>
    </subcellularLocation>
    <subcellularLocation>
        <location evidence="7">Cell membrane</location>
        <topology evidence="7">Single-pass type II membrane protein</topology>
    </subcellularLocation>
</comment>
<keyword evidence="4 7" id="KW-0812">Transmembrane</keyword>
<dbReference type="InterPro" id="IPR003400">
    <property type="entry name" value="ExbD"/>
</dbReference>
<evidence type="ECO:0000256" key="1">
    <source>
        <dbReference type="ARBA" id="ARBA00004162"/>
    </source>
</evidence>
<evidence type="ECO:0000256" key="5">
    <source>
        <dbReference type="ARBA" id="ARBA00022989"/>
    </source>
</evidence>
<proteinExistence type="inferred from homology"/>
<keyword evidence="7" id="KW-0813">Transport</keyword>
<reference evidence="9 10" key="1">
    <citation type="submission" date="2018-12" db="EMBL/GenBank/DDBJ databases">
        <title>Genome sequencing of Prevotella sp. KCOM 3155 (= JS262).</title>
        <authorList>
            <person name="Kook J.-K."/>
            <person name="Park S.-N."/>
            <person name="Lim Y.K."/>
        </authorList>
    </citation>
    <scope>NUCLEOTIDE SEQUENCE [LARGE SCALE GENOMIC DNA]</scope>
    <source>
        <strain evidence="9 10">KCOM 3155</strain>
    </source>
</reference>
<dbReference type="PANTHER" id="PTHR30558">
    <property type="entry name" value="EXBD MEMBRANE COMPONENT OF PMF-DRIVEN MACROMOLECULE IMPORT SYSTEM"/>
    <property type="match status" value="1"/>
</dbReference>
<evidence type="ECO:0000256" key="6">
    <source>
        <dbReference type="ARBA" id="ARBA00023136"/>
    </source>
</evidence>
<dbReference type="Proteomes" id="UP000278983">
    <property type="component" value="Unassembled WGS sequence"/>
</dbReference>
<comment type="similarity">
    <text evidence="2 7">Belongs to the ExbD/TolR family.</text>
</comment>
<evidence type="ECO:0000256" key="8">
    <source>
        <dbReference type="SAM" id="Phobius"/>
    </source>
</evidence>
<dbReference type="AlphaFoldDB" id="A0A3S0PVS0"/>
<dbReference type="Pfam" id="PF02472">
    <property type="entry name" value="ExbD"/>
    <property type="match status" value="1"/>
</dbReference>
<accession>A0A3S0PVS0</accession>
<evidence type="ECO:0000256" key="4">
    <source>
        <dbReference type="ARBA" id="ARBA00022692"/>
    </source>
</evidence>
<keyword evidence="10" id="KW-1185">Reference proteome</keyword>
<comment type="caution">
    <text evidence="9">The sequence shown here is derived from an EMBL/GenBank/DDBJ whole genome shotgun (WGS) entry which is preliminary data.</text>
</comment>
<keyword evidence="6 8" id="KW-0472">Membrane</keyword>
<protein>
    <submittedName>
        <fullName evidence="9">Biopolymer transporter ExbD</fullName>
    </submittedName>
</protein>
<evidence type="ECO:0000256" key="7">
    <source>
        <dbReference type="RuleBase" id="RU003879"/>
    </source>
</evidence>
<feature type="transmembrane region" description="Helical" evidence="8">
    <location>
        <begin position="12"/>
        <end position="32"/>
    </location>
</feature>